<reference evidence="3" key="1">
    <citation type="journal article" date="2023" name="G3 (Bethesda)">
        <title>A reference genome for the long-term kleptoplast-retaining sea slug Elysia crispata morphotype clarki.</title>
        <authorList>
            <person name="Eastman K.E."/>
            <person name="Pendleton A.L."/>
            <person name="Shaikh M.A."/>
            <person name="Suttiyut T."/>
            <person name="Ogas R."/>
            <person name="Tomko P."/>
            <person name="Gavelis G."/>
            <person name="Widhalm J.R."/>
            <person name="Wisecaver J.H."/>
        </authorList>
    </citation>
    <scope>NUCLEOTIDE SEQUENCE</scope>
    <source>
        <strain evidence="3">ECLA1</strain>
    </source>
</reference>
<sequence length="174" mass="19146">MVLRGGRGNHGGDDGGVDGDDGDSGGHGDDVGNICGNDVVVIVVLLMLVLLVMVVMVMMLVMVVIVVAMGVMSVICDSSENIDLYRDRTFHHRGSKHLPHDDLLTAQDQPLDLFNTGLSREFRDVYCPRMPRSSRDLKSICIAGSNLSIAKSWVECLIWSLLHWMTMKDTLKSF</sequence>
<gene>
    <name evidence="3" type="ORF">RRG08_047664</name>
</gene>
<dbReference type="AlphaFoldDB" id="A0AAE1EEB5"/>
<evidence type="ECO:0000256" key="1">
    <source>
        <dbReference type="SAM" id="MobiDB-lite"/>
    </source>
</evidence>
<feature type="region of interest" description="Disordered" evidence="1">
    <location>
        <begin position="1"/>
        <end position="24"/>
    </location>
</feature>
<dbReference type="Proteomes" id="UP001283361">
    <property type="component" value="Unassembled WGS sequence"/>
</dbReference>
<proteinExistence type="predicted"/>
<protein>
    <submittedName>
        <fullName evidence="3">Uncharacterized protein</fullName>
    </submittedName>
</protein>
<name>A0AAE1EEB5_9GAST</name>
<keyword evidence="2" id="KW-0812">Transmembrane</keyword>
<organism evidence="3 4">
    <name type="scientific">Elysia crispata</name>
    <name type="common">lettuce slug</name>
    <dbReference type="NCBI Taxonomy" id="231223"/>
    <lineage>
        <taxon>Eukaryota</taxon>
        <taxon>Metazoa</taxon>
        <taxon>Spiralia</taxon>
        <taxon>Lophotrochozoa</taxon>
        <taxon>Mollusca</taxon>
        <taxon>Gastropoda</taxon>
        <taxon>Heterobranchia</taxon>
        <taxon>Euthyneura</taxon>
        <taxon>Panpulmonata</taxon>
        <taxon>Sacoglossa</taxon>
        <taxon>Placobranchoidea</taxon>
        <taxon>Plakobranchidae</taxon>
        <taxon>Elysia</taxon>
    </lineage>
</organism>
<keyword evidence="4" id="KW-1185">Reference proteome</keyword>
<dbReference type="EMBL" id="JAWDGP010000100">
    <property type="protein sequence ID" value="KAK3803700.1"/>
    <property type="molecule type" value="Genomic_DNA"/>
</dbReference>
<accession>A0AAE1EEB5</accession>
<keyword evidence="2" id="KW-0472">Membrane</keyword>
<evidence type="ECO:0000256" key="2">
    <source>
        <dbReference type="SAM" id="Phobius"/>
    </source>
</evidence>
<comment type="caution">
    <text evidence="3">The sequence shown here is derived from an EMBL/GenBank/DDBJ whole genome shotgun (WGS) entry which is preliminary data.</text>
</comment>
<evidence type="ECO:0000313" key="3">
    <source>
        <dbReference type="EMBL" id="KAK3803700.1"/>
    </source>
</evidence>
<evidence type="ECO:0000313" key="4">
    <source>
        <dbReference type="Proteomes" id="UP001283361"/>
    </source>
</evidence>
<feature type="transmembrane region" description="Helical" evidence="2">
    <location>
        <begin position="39"/>
        <end position="72"/>
    </location>
</feature>
<keyword evidence="2" id="KW-1133">Transmembrane helix</keyword>